<accession>C4F933</accession>
<protein>
    <submittedName>
        <fullName evidence="1">Clostridial hydrophobic W</fullName>
    </submittedName>
</protein>
<comment type="caution">
    <text evidence="1">The sequence shown here is derived from an EMBL/GenBank/DDBJ whole genome shotgun (WGS) entry which is preliminary data.</text>
</comment>
<proteinExistence type="predicted"/>
<dbReference type="Pfam" id="PF07538">
    <property type="entry name" value="ChW"/>
    <property type="match status" value="3"/>
</dbReference>
<evidence type="ECO:0000313" key="1">
    <source>
        <dbReference type="EMBL" id="EEP44678.1"/>
    </source>
</evidence>
<dbReference type="InterPro" id="IPR006637">
    <property type="entry name" value="ChW"/>
</dbReference>
<dbReference type="AlphaFoldDB" id="C4F933"/>
<evidence type="ECO:0000313" key="2">
    <source>
        <dbReference type="Proteomes" id="UP000003295"/>
    </source>
</evidence>
<gene>
    <name evidence="1" type="ORF">COLINT_02563</name>
</gene>
<dbReference type="EMBL" id="ABXH02000011">
    <property type="protein sequence ID" value="EEP44678.1"/>
    <property type="molecule type" value="Genomic_DNA"/>
</dbReference>
<organism evidence="1 2">
    <name type="scientific">Collinsella intestinalis DSM 13280</name>
    <dbReference type="NCBI Taxonomy" id="521003"/>
    <lineage>
        <taxon>Bacteria</taxon>
        <taxon>Bacillati</taxon>
        <taxon>Actinomycetota</taxon>
        <taxon>Coriobacteriia</taxon>
        <taxon>Coriobacteriales</taxon>
        <taxon>Coriobacteriaceae</taxon>
        <taxon>Collinsella</taxon>
    </lineage>
</organism>
<dbReference type="HOGENOM" id="CLU_1764900_0_0_11"/>
<name>C4F933_9ACTN</name>
<dbReference type="SMART" id="SM00728">
    <property type="entry name" value="ChW"/>
    <property type="match status" value="3"/>
</dbReference>
<dbReference type="eggNOG" id="COG2385">
    <property type="taxonomic scope" value="Bacteria"/>
</dbReference>
<reference evidence="1 2" key="1">
    <citation type="submission" date="2009-04" db="EMBL/GenBank/DDBJ databases">
        <authorList>
            <person name="Weinstock G."/>
            <person name="Sodergren E."/>
            <person name="Clifton S."/>
            <person name="Fulton L."/>
            <person name="Fulton B."/>
            <person name="Courtney L."/>
            <person name="Fronick C."/>
            <person name="Harrison M."/>
            <person name="Strong C."/>
            <person name="Farmer C."/>
            <person name="Delahaunty K."/>
            <person name="Markovic C."/>
            <person name="Hall O."/>
            <person name="Minx P."/>
            <person name="Tomlinson C."/>
            <person name="Mitreva M."/>
            <person name="Nelson J."/>
            <person name="Hou S."/>
            <person name="Wollam A."/>
            <person name="Pepin K.H."/>
            <person name="Johnson M."/>
            <person name="Bhonagiri V."/>
            <person name="Nash W.E."/>
            <person name="Warren W."/>
            <person name="Chinwalla A."/>
            <person name="Mardis E.R."/>
            <person name="Wilson R.K."/>
        </authorList>
    </citation>
    <scope>NUCLEOTIDE SEQUENCE [LARGE SCALE GENOMIC DNA]</scope>
    <source>
        <strain evidence="1 2">DSM 13280</strain>
    </source>
</reference>
<dbReference type="Proteomes" id="UP000003295">
    <property type="component" value="Unassembled WGS sequence"/>
</dbReference>
<dbReference type="STRING" id="521003.COLINT_02563"/>
<sequence>MNIQTHVQNIGWQTPVSDGMIAGTTGRALHVEALKLSLGPGIESGGIQVRAHVSNIGWQDWTSSMAGTTGRNLAVEAVQIRLNGAAEANYDVWYRVHSSEFGWLGWTKNGENAGSEGYARSVEALQVSITPKGASAPGSTARPFVKR</sequence>